<feature type="repeat" description="WD" evidence="3">
    <location>
        <begin position="1225"/>
        <end position="1266"/>
    </location>
</feature>
<dbReference type="SUPFAM" id="SSF50978">
    <property type="entry name" value="WD40 repeat-like"/>
    <property type="match status" value="2"/>
</dbReference>
<dbReference type="PRINTS" id="PR00320">
    <property type="entry name" value="GPROTEINBRPT"/>
</dbReference>
<dbReference type="InterPro" id="IPR027417">
    <property type="entry name" value="P-loop_NTPase"/>
</dbReference>
<dbReference type="Proteomes" id="UP000723463">
    <property type="component" value="Unassembled WGS sequence"/>
</dbReference>
<dbReference type="InterPro" id="IPR019775">
    <property type="entry name" value="WD40_repeat_CS"/>
</dbReference>
<dbReference type="PROSITE" id="PS00678">
    <property type="entry name" value="WD_REPEATS_1"/>
    <property type="match status" value="3"/>
</dbReference>
<dbReference type="InterPro" id="IPR015943">
    <property type="entry name" value="WD40/YVTN_repeat-like_dom_sf"/>
</dbReference>
<dbReference type="Gene3D" id="3.40.50.300">
    <property type="entry name" value="P-loop containing nucleotide triphosphate hydrolases"/>
    <property type="match status" value="1"/>
</dbReference>
<dbReference type="PROSITE" id="PS50082">
    <property type="entry name" value="WD_REPEATS_2"/>
    <property type="match status" value="8"/>
</dbReference>
<name>A0A9P6F8B4_9FUNG</name>
<dbReference type="Pfam" id="PF00400">
    <property type="entry name" value="WD40"/>
    <property type="match status" value="8"/>
</dbReference>
<dbReference type="SUPFAM" id="SSF48371">
    <property type="entry name" value="ARM repeat"/>
    <property type="match status" value="1"/>
</dbReference>
<dbReference type="Pfam" id="PF23948">
    <property type="entry name" value="ARM_5"/>
    <property type="match status" value="1"/>
</dbReference>
<dbReference type="Gene3D" id="2.160.20.80">
    <property type="entry name" value="E3 ubiquitin-protein ligase SopA"/>
    <property type="match status" value="1"/>
</dbReference>
<accession>A0A9P6F8B4</accession>
<reference evidence="5" key="1">
    <citation type="journal article" date="2020" name="Fungal Divers.">
        <title>Resolving the Mortierellaceae phylogeny through synthesis of multi-gene phylogenetics and phylogenomics.</title>
        <authorList>
            <person name="Vandepol N."/>
            <person name="Liber J."/>
            <person name="Desiro A."/>
            <person name="Na H."/>
            <person name="Kennedy M."/>
            <person name="Barry K."/>
            <person name="Grigoriev I.V."/>
            <person name="Miller A.N."/>
            <person name="O'Donnell K."/>
            <person name="Stajich J.E."/>
            <person name="Bonito G."/>
        </authorList>
    </citation>
    <scope>NUCLEOTIDE SEQUENCE</scope>
    <source>
        <strain evidence="5">NRRL 2591</strain>
    </source>
</reference>
<evidence type="ECO:0000256" key="3">
    <source>
        <dbReference type="PROSITE-ProRule" id="PRU00221"/>
    </source>
</evidence>
<evidence type="ECO:0000256" key="2">
    <source>
        <dbReference type="ARBA" id="ARBA00022737"/>
    </source>
</evidence>
<evidence type="ECO:0000259" key="4">
    <source>
        <dbReference type="Pfam" id="PF23948"/>
    </source>
</evidence>
<dbReference type="InterPro" id="IPR050349">
    <property type="entry name" value="WD_LIS1/nudF_dynein_reg"/>
</dbReference>
<keyword evidence="2" id="KW-0677">Repeat</keyword>
<gene>
    <name evidence="5" type="ORF">EC957_010998</name>
</gene>
<keyword evidence="6" id="KW-1185">Reference proteome</keyword>
<feature type="repeat" description="WD" evidence="3">
    <location>
        <begin position="1267"/>
        <end position="1308"/>
    </location>
</feature>
<evidence type="ECO:0000313" key="5">
    <source>
        <dbReference type="EMBL" id="KAF9545352.1"/>
    </source>
</evidence>
<dbReference type="InterPro" id="IPR001680">
    <property type="entry name" value="WD40_rpt"/>
</dbReference>
<dbReference type="InterPro" id="IPR001646">
    <property type="entry name" value="5peptide_repeat"/>
</dbReference>
<evidence type="ECO:0000256" key="1">
    <source>
        <dbReference type="ARBA" id="ARBA00022574"/>
    </source>
</evidence>
<dbReference type="InterPro" id="IPR036322">
    <property type="entry name" value="WD40_repeat_dom_sf"/>
</dbReference>
<proteinExistence type="predicted"/>
<feature type="repeat" description="WD" evidence="3">
    <location>
        <begin position="1521"/>
        <end position="1557"/>
    </location>
</feature>
<evidence type="ECO:0000313" key="6">
    <source>
        <dbReference type="Proteomes" id="UP000723463"/>
    </source>
</evidence>
<feature type="non-terminal residue" evidence="5">
    <location>
        <position position="1"/>
    </location>
</feature>
<feature type="repeat" description="WD" evidence="3">
    <location>
        <begin position="1351"/>
        <end position="1392"/>
    </location>
</feature>
<dbReference type="InterPro" id="IPR016024">
    <property type="entry name" value="ARM-type_fold"/>
</dbReference>
<dbReference type="SMART" id="SM00320">
    <property type="entry name" value="WD40"/>
    <property type="match status" value="12"/>
</dbReference>
<protein>
    <recommendedName>
        <fullName evidence="4">Arm-like repeat domain-containing protein</fullName>
    </recommendedName>
</protein>
<sequence>DMATFSQGKASTVSRSMPSSCQSQFIRLKEAAKELLRANVTSKKRTVPNALASIQFRTIGMLIPQDYTGGNTSTAVTASTPTTTSTATSATIATNAVTTTTVNTATSISNAIFSSLPSTVSQPWLHAFPTNVSQPSLHVALPPLGSHFVTTSQLAYCNNLLLIHLSPSLAAASTFAPLCPSQQVSVDTILNSEEEQGRIRELTIMIIEEFTSDVLKTSEKVFEVALLGPYLDKEYYRKLLNCFIVEFETARLLDIDLLQGLVWLVGCARTDYLLPDDLVRILVVLRTRLQETHHQTAKHHFYLTLALSHLLDIMVEGKVQDLRRIVDHEPLTSLLGQLVNSPDPHLKHQAAYALQGLLHVPNDETRRQYMLRQAGNTAMGLLGVASVCKLDLGEFRDGVDYLYKAAGEAHEVGTKIISGVQALLESGQDIAASVKGGILSGGRRLWYTALREAQEHVRNGWLADLNRLVFEAPCRQDVEFQWGICQLLGEIVVDLQWDIATRQQAIDFLAGLYRNETAWTSNGEVLRWILIIIRQVATLPDKIVSDHAQLMLQSLEKEGIAVKQALYCDVLAGPLHPYPLQARCPVPSSYPLLARVQAVPEVEYDLYRLRAQRLKKRENVLYTPPQAKPSLQSSDDTLFPLMEKALEFLAGSGLVLLLLGDSGGGKTLFNLQLEHTLWKGYKRGGVIPLHINLPTINNPQEDMIDKQLRRLRFFSDAQIQELRQTRQFIVICDGYDESQLKKNLYTTNLLNQPGQWRAKMIVSCRSQYLGLDYRTRFQPTIDPYQKPVAEYFQEAVIASFSRDQIEQYVEQFVQQPPPHVTDAARPSWTTKDYMNKLTKIPGLIELASNPFLLTLALQALPEIVHSEQDLSQVRFTRVRLYDSFTNQWLEMNKRRLEGSVLSLEAQSTFDDLLEAGFIQYGLSYQKDLAAAIFRYQDGAPVVEYTHLRDSQTWKAAFFAPNTLATLLREAGPISRSGNLYRFFHRSILEYLYSRTISDPFDPNQVPKHEAAAAESIESFATHPLNQWSIIREPSILQFLAERVELDASFRNLLLVAIESSKTDETISVAAANAISILVRAGTRFNGADLRGIRIPGADLCGLELDSANLEGADLSGVNMTKTWLRQANLGGTQMSGVQFGELPHLVLEKNRVVRIVFSSDGSLLAVSTERLIVVIFDTATWTIVAAHTGGVATDISPTTRELAKGGKDNSVELVDILTGALRLALVGHDNSATCVSFSLDGTQIATASNDTTVRIWSTVSGDTLHTLRGHSESVTGVAFSPSNLQLVSCSKDKTMRTWNAQTGEPLFIMNGHTDPVLCVTYSPDGSRIASGDSSEAAALWSAHTGQLLHGLSSSVGVVSGVAFSLDGHQLASCGEDGTVRLWDVSTGECVNVLSGHLFGVTSVAFSPTGGYIASGSVDETVRFWKVDGALPDAAESGAHAKAWHNVDMSPDGAWIVISNNDDGAAQLWETQTGQPGTMLKGHTEAVNDVAFSPCGQRVVSASDDTTVRLWCARTGASLQILEGHTVSAVGVSFSPDGSQIASTSKDGTVRIWDTETGVAGRILEGHTEIVRGATYSPSGHQIATCSDDKTVRLWCTQTGEQLFIMDHSGEVDRVMFSQDGQELVSVSMSYSELRCWDPKTGERLERLDLEAKHYGVFCCCYSPIIKEQQRQQLVVTSGTDGVMRVWDRTNSGPWSEVFQTKIGITFKIQWRQCSSGDSYLVALGVGSIRVWRLVELEENKYVLRLVWSMGKKELSLENANLSGAVGLSPADQKLAEQRAAIIYSPKSY</sequence>
<keyword evidence="1 3" id="KW-0853">WD repeat</keyword>
<feature type="repeat" description="WD" evidence="3">
    <location>
        <begin position="1393"/>
        <end position="1427"/>
    </location>
</feature>
<dbReference type="InterPro" id="IPR020472">
    <property type="entry name" value="WD40_PAC1"/>
</dbReference>
<dbReference type="InterPro" id="IPR056251">
    <property type="entry name" value="Arm_rpt_dom"/>
</dbReference>
<dbReference type="PANTHER" id="PTHR44129">
    <property type="entry name" value="WD REPEAT-CONTAINING PROTEIN POP1"/>
    <property type="match status" value="1"/>
</dbReference>
<dbReference type="Pfam" id="PF00805">
    <property type="entry name" value="Pentapeptide"/>
    <property type="match status" value="1"/>
</dbReference>
<feature type="repeat" description="WD" evidence="3">
    <location>
        <begin position="1309"/>
        <end position="1350"/>
    </location>
</feature>
<organism evidence="5 6">
    <name type="scientific">Mortierella hygrophila</name>
    <dbReference type="NCBI Taxonomy" id="979708"/>
    <lineage>
        <taxon>Eukaryota</taxon>
        <taxon>Fungi</taxon>
        <taxon>Fungi incertae sedis</taxon>
        <taxon>Mucoromycota</taxon>
        <taxon>Mortierellomycotina</taxon>
        <taxon>Mortierellomycetes</taxon>
        <taxon>Mortierellales</taxon>
        <taxon>Mortierellaceae</taxon>
        <taxon>Mortierella</taxon>
    </lineage>
</organism>
<feature type="repeat" description="WD" evidence="3">
    <location>
        <begin position="1479"/>
        <end position="1520"/>
    </location>
</feature>
<dbReference type="Gene3D" id="2.130.10.10">
    <property type="entry name" value="YVTN repeat-like/Quinoprotein amine dehydrogenase"/>
    <property type="match status" value="4"/>
</dbReference>
<dbReference type="EMBL" id="JAAAXW010000073">
    <property type="protein sequence ID" value="KAF9545352.1"/>
    <property type="molecule type" value="Genomic_DNA"/>
</dbReference>
<dbReference type="PROSITE" id="PS50294">
    <property type="entry name" value="WD_REPEATS_REGION"/>
    <property type="match status" value="8"/>
</dbReference>
<comment type="caution">
    <text evidence="5">The sequence shown here is derived from an EMBL/GenBank/DDBJ whole genome shotgun (WGS) entry which is preliminary data.</text>
</comment>
<feature type="repeat" description="WD" evidence="3">
    <location>
        <begin position="1563"/>
        <end position="1604"/>
    </location>
</feature>
<feature type="domain" description="Arm-like repeat" evidence="4">
    <location>
        <begin position="192"/>
        <end position="541"/>
    </location>
</feature>
<dbReference type="SUPFAM" id="SSF141571">
    <property type="entry name" value="Pentapeptide repeat-like"/>
    <property type="match status" value="1"/>
</dbReference>
<dbReference type="CDD" id="cd00200">
    <property type="entry name" value="WD40"/>
    <property type="match status" value="2"/>
</dbReference>